<accession>A0A6A5ZH76</accession>
<dbReference type="PANTHER" id="PTHR12832">
    <property type="entry name" value="TESTIS-SPECIFIC PROTEIN PBS13 T-COMPLEX 11"/>
    <property type="match status" value="1"/>
</dbReference>
<evidence type="ECO:0000313" key="3">
    <source>
        <dbReference type="EMBL" id="KAF2117748.1"/>
    </source>
</evidence>
<gene>
    <name evidence="3" type="ORF">BDV96DRAFT_489497</name>
</gene>
<evidence type="ECO:0000256" key="1">
    <source>
        <dbReference type="ARBA" id="ARBA00010954"/>
    </source>
</evidence>
<dbReference type="PANTHER" id="PTHR12832:SF11">
    <property type="entry name" value="LD23868P"/>
    <property type="match status" value="1"/>
</dbReference>
<dbReference type="OrthoDB" id="276323at2759"/>
<comment type="similarity">
    <text evidence="1">Belongs to the TCP11 family.</text>
</comment>
<dbReference type="GO" id="GO:0010737">
    <property type="term" value="P:protein kinase A signaling"/>
    <property type="evidence" value="ECO:0007669"/>
    <property type="project" value="TreeGrafter"/>
</dbReference>
<feature type="region of interest" description="Disordered" evidence="2">
    <location>
        <begin position="458"/>
        <end position="478"/>
    </location>
</feature>
<keyword evidence="4" id="KW-1185">Reference proteome</keyword>
<organism evidence="3 4">
    <name type="scientific">Lophiotrema nucula</name>
    <dbReference type="NCBI Taxonomy" id="690887"/>
    <lineage>
        <taxon>Eukaryota</taxon>
        <taxon>Fungi</taxon>
        <taxon>Dikarya</taxon>
        <taxon>Ascomycota</taxon>
        <taxon>Pezizomycotina</taxon>
        <taxon>Dothideomycetes</taxon>
        <taxon>Pleosporomycetidae</taxon>
        <taxon>Pleosporales</taxon>
        <taxon>Lophiotremataceae</taxon>
        <taxon>Lophiotrema</taxon>
    </lineage>
</organism>
<evidence type="ECO:0000256" key="2">
    <source>
        <dbReference type="SAM" id="MobiDB-lite"/>
    </source>
</evidence>
<dbReference type="Pfam" id="PF05794">
    <property type="entry name" value="Tcp11"/>
    <property type="match status" value="1"/>
</dbReference>
<name>A0A6A5ZH76_9PLEO</name>
<sequence length="565" mass="63997">MTASPRGDELAEAFLYAQPWPQITKSSLSELDIQNIITNIKLRHDVSFDKDLSFRPNHDGVRGKEKRKAGELYWDALIAEMMLYEQLFKGTPSPLSSEYSDMTELVRQSQKRIPRMFQTLQEVLKSLVPDRDHCRVDEHLDVPMLMQQIQRNVCDLPKLAEWLAQLLTEHCAPMRDNMVEEMVGSIRLGVFKNDPHQIVRGLRKLLGILEAMKLDVANHQIRNLKTLLVEDTINFERHYHLERLVNGRARVNIENAQRWYAASTEKFRQSCPPKRHSHGSQLEVFARAVTTIFFSNDPRCEFPDTFYLDYERLRQLKSEVDDLVYFEICFDTYEDLFGALGYGRLASQATKHLLHGALSAVLGEGAGHGTSHWMNNCENIAAELIRQAFLATGRPPFLSADLIQQTTRKLRNTLIPSIIQRKAQALEFGVQSQVLSTVNRHIRSSPMELFNTLVVLPGPPPPPQAPSQPLASFQHSPSNTFSSQNIEQYNDLSNRIAHIILIHWRTWGPIAYVQEEAPVPLGSTVPQPQQSTLTSAPVAATLAPVGLSVEPLDPNKIPAQQTQSP</sequence>
<dbReference type="EMBL" id="ML977318">
    <property type="protein sequence ID" value="KAF2117748.1"/>
    <property type="molecule type" value="Genomic_DNA"/>
</dbReference>
<reference evidence="3" key="1">
    <citation type="journal article" date="2020" name="Stud. Mycol.">
        <title>101 Dothideomycetes genomes: a test case for predicting lifestyles and emergence of pathogens.</title>
        <authorList>
            <person name="Haridas S."/>
            <person name="Albert R."/>
            <person name="Binder M."/>
            <person name="Bloem J."/>
            <person name="Labutti K."/>
            <person name="Salamov A."/>
            <person name="Andreopoulos B."/>
            <person name="Baker S."/>
            <person name="Barry K."/>
            <person name="Bills G."/>
            <person name="Bluhm B."/>
            <person name="Cannon C."/>
            <person name="Castanera R."/>
            <person name="Culley D."/>
            <person name="Daum C."/>
            <person name="Ezra D."/>
            <person name="Gonzalez J."/>
            <person name="Henrissat B."/>
            <person name="Kuo A."/>
            <person name="Liang C."/>
            <person name="Lipzen A."/>
            <person name="Lutzoni F."/>
            <person name="Magnuson J."/>
            <person name="Mondo S."/>
            <person name="Nolan M."/>
            <person name="Ohm R."/>
            <person name="Pangilinan J."/>
            <person name="Park H.-J."/>
            <person name="Ramirez L."/>
            <person name="Alfaro M."/>
            <person name="Sun H."/>
            <person name="Tritt A."/>
            <person name="Yoshinaga Y."/>
            <person name="Zwiers L.-H."/>
            <person name="Turgeon B."/>
            <person name="Goodwin S."/>
            <person name="Spatafora J."/>
            <person name="Crous P."/>
            <person name="Grigoriev I."/>
        </authorList>
    </citation>
    <scope>NUCLEOTIDE SEQUENCE</scope>
    <source>
        <strain evidence="3">CBS 627.86</strain>
    </source>
</reference>
<dbReference type="AlphaFoldDB" id="A0A6A5ZH76"/>
<protein>
    <submittedName>
        <fullName evidence="3">T-complex 11</fullName>
    </submittedName>
</protein>
<dbReference type="Proteomes" id="UP000799770">
    <property type="component" value="Unassembled WGS sequence"/>
</dbReference>
<dbReference type="InterPro" id="IPR008862">
    <property type="entry name" value="Tcp11"/>
</dbReference>
<proteinExistence type="inferred from homology"/>
<evidence type="ECO:0000313" key="4">
    <source>
        <dbReference type="Proteomes" id="UP000799770"/>
    </source>
</evidence>